<dbReference type="RefSeq" id="XP_014665485.1">
    <property type="nucleotide sequence ID" value="XM_014809999.1"/>
</dbReference>
<keyword evidence="1" id="KW-1185">Reference proteome</keyword>
<dbReference type="GeneID" id="106807605"/>
<evidence type="ECO:0000313" key="2">
    <source>
        <dbReference type="RefSeq" id="XP_014665485.1"/>
    </source>
</evidence>
<evidence type="ECO:0000313" key="1">
    <source>
        <dbReference type="Proteomes" id="UP000695022"/>
    </source>
</evidence>
<sequence length="351" mass="38200">MAGDIPALYAYVNKAFSGSEEDEDIEEATNKRAGSWMHRSGTLEDLNADMEGSWFDMEDRFPDQDSNSDMEEAAALSQTSDIAVVLNKCDSHHRMALYKLTADAEDVVRLFPPGRDADDDAAAAAPVYIIPVKNCGAMNIYRLALQEQLTMTGSAGNLTRGDAMLGSRDFSTLTTGIGSDDAESDDGREMALRRREVAPPVREAVRAAMIAELYADMAAEDGDDSGHETTVERIARGISCQGAPPRRVAYVGRRVSRRESVKRALCVADMLSRSAEDGSARSRELFVVGGGATQCHGKSNKDAWLLNWEKLLGKLTIPEEVLEKLRESCRRRDGEGLSAVSGADMTIGAYF</sequence>
<organism evidence="1 2">
    <name type="scientific">Priapulus caudatus</name>
    <name type="common">Priapulid worm</name>
    <dbReference type="NCBI Taxonomy" id="37621"/>
    <lineage>
        <taxon>Eukaryota</taxon>
        <taxon>Metazoa</taxon>
        <taxon>Ecdysozoa</taxon>
        <taxon>Scalidophora</taxon>
        <taxon>Priapulida</taxon>
        <taxon>Priapulimorpha</taxon>
        <taxon>Priapulimorphida</taxon>
        <taxon>Priapulidae</taxon>
        <taxon>Priapulus</taxon>
    </lineage>
</organism>
<protein>
    <submittedName>
        <fullName evidence="2">Uncharacterized protein LOC106807605</fullName>
    </submittedName>
</protein>
<name>A0ABM1DZW4_PRICU</name>
<dbReference type="Proteomes" id="UP000695022">
    <property type="component" value="Unplaced"/>
</dbReference>
<accession>A0ABM1DZW4</accession>
<gene>
    <name evidence="2" type="primary">LOC106807605</name>
</gene>
<reference evidence="2" key="1">
    <citation type="submission" date="2025-08" db="UniProtKB">
        <authorList>
            <consortium name="RefSeq"/>
        </authorList>
    </citation>
    <scope>IDENTIFICATION</scope>
</reference>
<proteinExistence type="predicted"/>